<dbReference type="Proteomes" id="UP001412067">
    <property type="component" value="Unassembled WGS sequence"/>
</dbReference>
<dbReference type="EMBL" id="JBBWWR010000001">
    <property type="protein sequence ID" value="KAK8971085.1"/>
    <property type="molecule type" value="Genomic_DNA"/>
</dbReference>
<reference evidence="2 3" key="1">
    <citation type="journal article" date="2022" name="Nat. Plants">
        <title>Genomes of leafy and leafless Platanthera orchids illuminate the evolution of mycoheterotrophy.</title>
        <authorList>
            <person name="Li M.H."/>
            <person name="Liu K.W."/>
            <person name="Li Z."/>
            <person name="Lu H.C."/>
            <person name="Ye Q.L."/>
            <person name="Zhang D."/>
            <person name="Wang J.Y."/>
            <person name="Li Y.F."/>
            <person name="Zhong Z.M."/>
            <person name="Liu X."/>
            <person name="Yu X."/>
            <person name="Liu D.K."/>
            <person name="Tu X.D."/>
            <person name="Liu B."/>
            <person name="Hao Y."/>
            <person name="Liao X.Y."/>
            <person name="Jiang Y.T."/>
            <person name="Sun W.H."/>
            <person name="Chen J."/>
            <person name="Chen Y.Q."/>
            <person name="Ai Y."/>
            <person name="Zhai J.W."/>
            <person name="Wu S.S."/>
            <person name="Zhou Z."/>
            <person name="Hsiao Y.Y."/>
            <person name="Wu W.L."/>
            <person name="Chen Y.Y."/>
            <person name="Lin Y.F."/>
            <person name="Hsu J.L."/>
            <person name="Li C.Y."/>
            <person name="Wang Z.W."/>
            <person name="Zhao X."/>
            <person name="Zhong W.Y."/>
            <person name="Ma X.K."/>
            <person name="Ma L."/>
            <person name="Huang J."/>
            <person name="Chen G.Z."/>
            <person name="Huang M.Z."/>
            <person name="Huang L."/>
            <person name="Peng D.H."/>
            <person name="Luo Y.B."/>
            <person name="Zou S.Q."/>
            <person name="Chen S.P."/>
            <person name="Lan S."/>
            <person name="Tsai W.C."/>
            <person name="Van de Peer Y."/>
            <person name="Liu Z.J."/>
        </authorList>
    </citation>
    <scope>NUCLEOTIDE SEQUENCE [LARGE SCALE GENOMIC DNA]</scope>
    <source>
        <strain evidence="2">Lor288</strain>
    </source>
</reference>
<evidence type="ECO:0000313" key="3">
    <source>
        <dbReference type="Proteomes" id="UP001412067"/>
    </source>
</evidence>
<organism evidence="2 3">
    <name type="scientific">Platanthera guangdongensis</name>
    <dbReference type="NCBI Taxonomy" id="2320717"/>
    <lineage>
        <taxon>Eukaryota</taxon>
        <taxon>Viridiplantae</taxon>
        <taxon>Streptophyta</taxon>
        <taxon>Embryophyta</taxon>
        <taxon>Tracheophyta</taxon>
        <taxon>Spermatophyta</taxon>
        <taxon>Magnoliopsida</taxon>
        <taxon>Liliopsida</taxon>
        <taxon>Asparagales</taxon>
        <taxon>Orchidaceae</taxon>
        <taxon>Orchidoideae</taxon>
        <taxon>Orchideae</taxon>
        <taxon>Orchidinae</taxon>
        <taxon>Platanthera</taxon>
    </lineage>
</organism>
<gene>
    <name evidence="2" type="ORF">KSP40_PGU004379</name>
</gene>
<feature type="compositionally biased region" description="Basic and acidic residues" evidence="1">
    <location>
        <begin position="10"/>
        <end position="19"/>
    </location>
</feature>
<sequence>MAQTVFGQGRGERRTEFKPADGNLFLPMARSSDGRGRRRRFPRTDFLSGRKRREQGVIQPNLGFGSSGVQEELHGSNVCELLNSTDPTNPLAELSLIDQLGKKACHSPPAFKAFSFE</sequence>
<comment type="caution">
    <text evidence="2">The sequence shown here is derived from an EMBL/GenBank/DDBJ whole genome shotgun (WGS) entry which is preliminary data.</text>
</comment>
<protein>
    <submittedName>
        <fullName evidence="2">Uncharacterized protein</fullName>
    </submittedName>
</protein>
<feature type="region of interest" description="Disordered" evidence="1">
    <location>
        <begin position="1"/>
        <end position="44"/>
    </location>
</feature>
<keyword evidence="3" id="KW-1185">Reference proteome</keyword>
<proteinExistence type="predicted"/>
<evidence type="ECO:0000313" key="2">
    <source>
        <dbReference type="EMBL" id="KAK8971085.1"/>
    </source>
</evidence>
<name>A0ABR2N4P6_9ASPA</name>
<evidence type="ECO:0000256" key="1">
    <source>
        <dbReference type="SAM" id="MobiDB-lite"/>
    </source>
</evidence>
<accession>A0ABR2N4P6</accession>